<sequence length="361" mass="42680">MATFSGTLDNTPDNTIEENIKNEKAEISKNFEKSLANNLQNENTKLSKQLELEKQKNKTLNELETKRTTELNEAVARLEKLKEQKERYENTNKQLETQIKSVDVAERKLIQDVETLKQTNEKLEQKINTLEKETREKTVKISELENEFVLLKRILQNVSKKKCEDNKNHTSKQRDLDRKIEELTENLGFANKRIVELEIKLKEKGDFKENEHEMKNVKGEGNIHDIIKSLNEKLKQRQDRNEEHIDLNDLIESQILDDSTKFLAAETAKMDIDRKLKNLDECLYMTRWLRKELRDDQTEGRVQGEIIFYEDGQEAKKPINTENLQNLERSIERDIEEQKNKLEMIEKIKSSIESEKKILYY</sequence>
<dbReference type="Proteomes" id="UP001439008">
    <property type="component" value="Unassembled WGS sequence"/>
</dbReference>
<accession>A0ABV2AQ03</accession>
<feature type="coiled-coil region" evidence="1">
    <location>
        <begin position="321"/>
        <end position="355"/>
    </location>
</feature>
<evidence type="ECO:0000313" key="3">
    <source>
        <dbReference type="Proteomes" id="UP001439008"/>
    </source>
</evidence>
<feature type="coiled-coil region" evidence="1">
    <location>
        <begin position="22"/>
        <end position="200"/>
    </location>
</feature>
<protein>
    <submittedName>
        <fullName evidence="2">Uncharacterized protein</fullName>
    </submittedName>
</protein>
<keyword evidence="1" id="KW-0175">Coiled coil</keyword>
<proteinExistence type="predicted"/>
<name>A0ABV2AQ03_9EUKA</name>
<comment type="caution">
    <text evidence="2">The sequence shown here is derived from an EMBL/GenBank/DDBJ whole genome shotgun (WGS) entry which is preliminary data.</text>
</comment>
<reference evidence="2 3" key="1">
    <citation type="journal article" date="2024" name="BMC Biol.">
        <title>Comparative genomics of Ascetosporea gives new insight into the evolutionary basis for animal parasitism in Rhizaria.</title>
        <authorList>
            <person name="Hiltunen Thoren M."/>
            <person name="Onut-Brannstrom I."/>
            <person name="Alfjorden A."/>
            <person name="Peckova H."/>
            <person name="Swords F."/>
            <person name="Hooper C."/>
            <person name="Holzer A.S."/>
            <person name="Bass D."/>
            <person name="Burki F."/>
        </authorList>
    </citation>
    <scope>NUCLEOTIDE SEQUENCE [LARGE SCALE GENOMIC DNA]</scope>
    <source>
        <strain evidence="2">20-A016</strain>
    </source>
</reference>
<dbReference type="EMBL" id="JBDODL010001700">
    <property type="protein sequence ID" value="MES1921739.1"/>
    <property type="molecule type" value="Genomic_DNA"/>
</dbReference>
<organism evidence="2 3">
    <name type="scientific">Bonamia ostreae</name>
    <dbReference type="NCBI Taxonomy" id="126728"/>
    <lineage>
        <taxon>Eukaryota</taxon>
        <taxon>Sar</taxon>
        <taxon>Rhizaria</taxon>
        <taxon>Endomyxa</taxon>
        <taxon>Ascetosporea</taxon>
        <taxon>Haplosporida</taxon>
        <taxon>Bonamia</taxon>
    </lineage>
</organism>
<evidence type="ECO:0000256" key="1">
    <source>
        <dbReference type="SAM" id="Coils"/>
    </source>
</evidence>
<keyword evidence="3" id="KW-1185">Reference proteome</keyword>
<gene>
    <name evidence="2" type="ORF">MHBO_003268</name>
</gene>
<evidence type="ECO:0000313" key="2">
    <source>
        <dbReference type="EMBL" id="MES1921739.1"/>
    </source>
</evidence>